<evidence type="ECO:0000313" key="2">
    <source>
        <dbReference type="EMBL" id="QJA65513.1"/>
    </source>
</evidence>
<gene>
    <name evidence="3" type="ORF">MM415A00224_0050</name>
    <name evidence="2" type="ORF">MM415B00387_0006</name>
</gene>
<dbReference type="InterPro" id="IPR001296">
    <property type="entry name" value="Glyco_trans_1"/>
</dbReference>
<protein>
    <submittedName>
        <fullName evidence="3">Putative glycosyltransferase</fullName>
    </submittedName>
</protein>
<dbReference type="Pfam" id="PF00534">
    <property type="entry name" value="Glycos_transf_1"/>
    <property type="match status" value="1"/>
</dbReference>
<evidence type="ECO:0000259" key="1">
    <source>
        <dbReference type="Pfam" id="PF00534"/>
    </source>
</evidence>
<keyword evidence="3" id="KW-0808">Transferase</keyword>
<evidence type="ECO:0000313" key="3">
    <source>
        <dbReference type="EMBL" id="QJA84151.1"/>
    </source>
</evidence>
<proteinExistence type="predicted"/>
<dbReference type="EMBL" id="MT142524">
    <property type="protein sequence ID" value="QJA84151.1"/>
    <property type="molecule type" value="Genomic_DNA"/>
</dbReference>
<dbReference type="SUPFAM" id="SSF53756">
    <property type="entry name" value="UDP-Glycosyltransferase/glycogen phosphorylase"/>
    <property type="match status" value="1"/>
</dbReference>
<organism evidence="3">
    <name type="scientific">viral metagenome</name>
    <dbReference type="NCBI Taxonomy" id="1070528"/>
    <lineage>
        <taxon>unclassified sequences</taxon>
        <taxon>metagenomes</taxon>
        <taxon>organismal metagenomes</taxon>
    </lineage>
</organism>
<dbReference type="GO" id="GO:0016757">
    <property type="term" value="F:glycosyltransferase activity"/>
    <property type="evidence" value="ECO:0007669"/>
    <property type="project" value="InterPro"/>
</dbReference>
<dbReference type="AlphaFoldDB" id="A0A6M3KRG4"/>
<dbReference type="EMBL" id="MT141540">
    <property type="protein sequence ID" value="QJA65513.1"/>
    <property type="molecule type" value="Genomic_DNA"/>
</dbReference>
<accession>A0A6M3KRG4</accession>
<reference evidence="3" key="1">
    <citation type="submission" date="2020-03" db="EMBL/GenBank/DDBJ databases">
        <title>The deep terrestrial virosphere.</title>
        <authorList>
            <person name="Holmfeldt K."/>
            <person name="Nilsson E."/>
            <person name="Simone D."/>
            <person name="Lopez-Fernandez M."/>
            <person name="Wu X."/>
            <person name="de Brujin I."/>
            <person name="Lundin D."/>
            <person name="Andersson A."/>
            <person name="Bertilsson S."/>
            <person name="Dopson M."/>
        </authorList>
    </citation>
    <scope>NUCLEOTIDE SEQUENCE</scope>
    <source>
        <strain evidence="3">MM415A00224</strain>
        <strain evidence="2">MM415B00387</strain>
    </source>
</reference>
<sequence>MRLLFFYTRDRSSSAESFATEGLHALFSKMLEAGCVDEIRVVIDTYGTAGEIRYAPGYSCCRVNGFGPEILKPGDIVWIRGGFKPWLPFIDYCRKNNWWLLFYGANTGRERWPFWDVVFDDITGHTRIDANGRLWLDYRKPVNPDIFHRIDTVPEYDLCIGASHIHDKKGQWRGVKAAVAYREMYGKDLYCIIPGAMHRGVMTNGILEDIRTHDLDIELTGMLPRHLLTIMMNRSKVFAHLGSGGQGDRGPIEAMACGCPVIIGFPKYHSQWVNRAAAVLDDPDDFEEIAEKIHTALIKAASRKAISEHFEAEAGIETQSLPMIMRLFDVLRRRLRADRRVLEAFK</sequence>
<feature type="domain" description="Glycosyl transferase family 1" evidence="1">
    <location>
        <begin position="164"/>
        <end position="308"/>
    </location>
</feature>
<name>A0A6M3KRG4_9ZZZZ</name>
<dbReference type="Gene3D" id="3.40.50.2000">
    <property type="entry name" value="Glycogen Phosphorylase B"/>
    <property type="match status" value="1"/>
</dbReference>